<feature type="transmembrane region" description="Helical" evidence="6">
    <location>
        <begin position="314"/>
        <end position="338"/>
    </location>
</feature>
<feature type="transmembrane region" description="Helical" evidence="6">
    <location>
        <begin position="78"/>
        <end position="94"/>
    </location>
</feature>
<feature type="transmembrane region" description="Helical" evidence="6">
    <location>
        <begin position="136"/>
        <end position="159"/>
    </location>
</feature>
<feature type="transmembrane region" description="Helical" evidence="6">
    <location>
        <begin position="223"/>
        <end position="247"/>
    </location>
</feature>
<feature type="transmembrane region" description="Helical" evidence="6">
    <location>
        <begin position="43"/>
        <end position="66"/>
    </location>
</feature>
<evidence type="ECO:0000256" key="3">
    <source>
        <dbReference type="ARBA" id="ARBA00022692"/>
    </source>
</evidence>
<evidence type="ECO:0000256" key="4">
    <source>
        <dbReference type="ARBA" id="ARBA00022989"/>
    </source>
</evidence>
<protein>
    <submittedName>
        <fullName evidence="8">MFS transporter</fullName>
    </submittedName>
</protein>
<keyword evidence="5 6" id="KW-0472">Membrane</keyword>
<feature type="transmembrane region" description="Helical" evidence="6">
    <location>
        <begin position="259"/>
        <end position="278"/>
    </location>
</feature>
<feature type="transmembrane region" description="Helical" evidence="6">
    <location>
        <begin position="290"/>
        <end position="308"/>
    </location>
</feature>
<dbReference type="InterPro" id="IPR036259">
    <property type="entry name" value="MFS_trans_sf"/>
</dbReference>
<keyword evidence="4 6" id="KW-1133">Transmembrane helix</keyword>
<dbReference type="InterPro" id="IPR011701">
    <property type="entry name" value="MFS"/>
</dbReference>
<dbReference type="PANTHER" id="PTHR42718">
    <property type="entry name" value="MAJOR FACILITATOR SUPERFAMILY MULTIDRUG TRANSPORTER MFSC"/>
    <property type="match status" value="1"/>
</dbReference>
<feature type="transmembrane region" description="Helical" evidence="6">
    <location>
        <begin position="100"/>
        <end position="124"/>
    </location>
</feature>
<evidence type="ECO:0000256" key="2">
    <source>
        <dbReference type="ARBA" id="ARBA00022448"/>
    </source>
</evidence>
<evidence type="ECO:0000313" key="9">
    <source>
        <dbReference type="Proteomes" id="UP001208656"/>
    </source>
</evidence>
<name>A0ABT2WGV9_9BACI</name>
<dbReference type="PROSITE" id="PS50850">
    <property type="entry name" value="MFS"/>
    <property type="match status" value="1"/>
</dbReference>
<sequence>MEKQKSKFRWIVFISVLFTYLIMSVQRTAPGLITDQLMVEYQLTASTVGILASIHFFIFTSLQIPMGILVDRYGPDRILFIGSLLTGIGISIYSCSPNEYILLFARVLTGTGDATVWISIVLILSEWFQKNEFTRIIGFAGMTGSIGFLMATVPLSAWIDQNGWRIPFFTIGILLVLCFITLYFVLFKLPAQLLLKNTIDNERTIREGLLQQLKRVFTNRQTLALFFCHFGIVGGFIGFISSWAVPFGIEIYGMSRSEASQMIMTGLFGAIFGAPLASWLSSRLGTIKQLYVFIHILVVSSWFVFLIFRGQPPIILLYFLFILIGFGFGSSVLTFAIVRKHFSIYDSGVVSGVANTGGFLSAVLLPTIFGTILGYFQQTTDHLTHGYFVAFISPVIFSLLGLIGICFVREKEMSTDK</sequence>
<dbReference type="PANTHER" id="PTHR42718:SF9">
    <property type="entry name" value="MAJOR FACILITATOR SUPERFAMILY MULTIDRUG TRANSPORTER MFSC"/>
    <property type="match status" value="1"/>
</dbReference>
<dbReference type="EMBL" id="JAOUSE010000027">
    <property type="protein sequence ID" value="MCU9594716.1"/>
    <property type="molecule type" value="Genomic_DNA"/>
</dbReference>
<dbReference type="InterPro" id="IPR020846">
    <property type="entry name" value="MFS_dom"/>
</dbReference>
<keyword evidence="3 6" id="KW-0812">Transmembrane</keyword>
<accession>A0ABT2WGV9</accession>
<organism evidence="8 9">
    <name type="scientific">Pallidibacillus thermolactis</name>
    <dbReference type="NCBI Taxonomy" id="251051"/>
    <lineage>
        <taxon>Bacteria</taxon>
        <taxon>Bacillati</taxon>
        <taxon>Bacillota</taxon>
        <taxon>Bacilli</taxon>
        <taxon>Bacillales</taxon>
        <taxon>Bacillaceae</taxon>
        <taxon>Pallidibacillus</taxon>
    </lineage>
</organism>
<comment type="subcellular location">
    <subcellularLocation>
        <location evidence="1">Cell membrane</location>
        <topology evidence="1">Multi-pass membrane protein</topology>
    </subcellularLocation>
</comment>
<keyword evidence="2" id="KW-0813">Transport</keyword>
<comment type="caution">
    <text evidence="8">The sequence shown here is derived from an EMBL/GenBank/DDBJ whole genome shotgun (WGS) entry which is preliminary data.</text>
</comment>
<evidence type="ECO:0000256" key="1">
    <source>
        <dbReference type="ARBA" id="ARBA00004651"/>
    </source>
</evidence>
<feature type="transmembrane region" description="Helical" evidence="6">
    <location>
        <begin position="350"/>
        <end position="376"/>
    </location>
</feature>
<feature type="domain" description="Major facilitator superfamily (MFS) profile" evidence="7">
    <location>
        <begin position="12"/>
        <end position="413"/>
    </location>
</feature>
<evidence type="ECO:0000256" key="5">
    <source>
        <dbReference type="ARBA" id="ARBA00023136"/>
    </source>
</evidence>
<feature type="transmembrane region" description="Helical" evidence="6">
    <location>
        <begin position="165"/>
        <end position="186"/>
    </location>
</feature>
<feature type="transmembrane region" description="Helical" evidence="6">
    <location>
        <begin position="7"/>
        <end position="23"/>
    </location>
</feature>
<dbReference type="Proteomes" id="UP001208656">
    <property type="component" value="Unassembled WGS sequence"/>
</dbReference>
<dbReference type="Gene3D" id="1.20.1250.20">
    <property type="entry name" value="MFS general substrate transporter like domains"/>
    <property type="match status" value="2"/>
</dbReference>
<keyword evidence="9" id="KW-1185">Reference proteome</keyword>
<evidence type="ECO:0000259" key="7">
    <source>
        <dbReference type="PROSITE" id="PS50850"/>
    </source>
</evidence>
<evidence type="ECO:0000313" key="8">
    <source>
        <dbReference type="EMBL" id="MCU9594716.1"/>
    </source>
</evidence>
<dbReference type="Pfam" id="PF07690">
    <property type="entry name" value="MFS_1"/>
    <property type="match status" value="1"/>
</dbReference>
<proteinExistence type="predicted"/>
<evidence type="ECO:0000256" key="6">
    <source>
        <dbReference type="SAM" id="Phobius"/>
    </source>
</evidence>
<gene>
    <name evidence="8" type="ORF">OEV82_09630</name>
</gene>
<reference evidence="8 9" key="1">
    <citation type="submission" date="2022-10" db="EMBL/GenBank/DDBJ databases">
        <title>Description of Fervidibacillus gen. nov. in the family Fervidibacillaceae fam. nov. with two species, Fervidibacillus albus sp. nov., and Fervidibacillus halotolerans sp. nov., isolated from tidal flat sediments.</title>
        <authorList>
            <person name="Kwon K.K."/>
            <person name="Yang S.-H."/>
        </authorList>
    </citation>
    <scope>NUCLEOTIDE SEQUENCE [LARGE SCALE GENOMIC DNA]</scope>
    <source>
        <strain evidence="8 9">DSM 23332</strain>
    </source>
</reference>
<feature type="transmembrane region" description="Helical" evidence="6">
    <location>
        <begin position="388"/>
        <end position="408"/>
    </location>
</feature>
<dbReference type="RefSeq" id="WP_263061762.1">
    <property type="nucleotide sequence ID" value="NZ_JAOUSE010000027.1"/>
</dbReference>
<dbReference type="SUPFAM" id="SSF103473">
    <property type="entry name" value="MFS general substrate transporter"/>
    <property type="match status" value="1"/>
</dbReference>